<evidence type="ECO:0000313" key="1">
    <source>
        <dbReference type="EMBL" id="MDQ0382678.1"/>
    </source>
</evidence>
<dbReference type="EMBL" id="JAUSUT010000001">
    <property type="protein sequence ID" value="MDQ0382678.1"/>
    <property type="molecule type" value="Genomic_DNA"/>
</dbReference>
<gene>
    <name evidence="1" type="ORF">FB470_006672</name>
</gene>
<proteinExistence type="predicted"/>
<name>A0ABU0F5B3_9PSEU</name>
<keyword evidence="2" id="KW-1185">Reference proteome</keyword>
<evidence type="ECO:0000313" key="2">
    <source>
        <dbReference type="Proteomes" id="UP001229651"/>
    </source>
</evidence>
<comment type="caution">
    <text evidence="1">The sequence shown here is derived from an EMBL/GenBank/DDBJ whole genome shotgun (WGS) entry which is preliminary data.</text>
</comment>
<protein>
    <submittedName>
        <fullName evidence="1">Uncharacterized protein</fullName>
    </submittedName>
</protein>
<reference evidence="1 2" key="1">
    <citation type="submission" date="2023-07" db="EMBL/GenBank/DDBJ databases">
        <title>Sequencing the genomes of 1000 actinobacteria strains.</title>
        <authorList>
            <person name="Klenk H.-P."/>
        </authorList>
    </citation>
    <scope>NUCLEOTIDE SEQUENCE [LARGE SCALE GENOMIC DNA]</scope>
    <source>
        <strain evidence="1 2">DSM 45805</strain>
    </source>
</reference>
<dbReference type="RefSeq" id="WP_306998064.1">
    <property type="nucleotide sequence ID" value="NZ_JAUSUT010000001.1"/>
</dbReference>
<sequence length="41" mass="4515">MAPEELTSVIEIVPWEPRGYGGGYLVMRRAENGRPVVTARG</sequence>
<dbReference type="Proteomes" id="UP001229651">
    <property type="component" value="Unassembled WGS sequence"/>
</dbReference>
<accession>A0ABU0F5B3</accession>
<organism evidence="1 2">
    <name type="scientific">Amycolatopsis thermophila</name>
    <dbReference type="NCBI Taxonomy" id="206084"/>
    <lineage>
        <taxon>Bacteria</taxon>
        <taxon>Bacillati</taxon>
        <taxon>Actinomycetota</taxon>
        <taxon>Actinomycetes</taxon>
        <taxon>Pseudonocardiales</taxon>
        <taxon>Pseudonocardiaceae</taxon>
        <taxon>Amycolatopsis</taxon>
    </lineage>
</organism>